<feature type="domain" description="HD-GYP" evidence="7">
    <location>
        <begin position="427"/>
        <end position="624"/>
    </location>
</feature>
<comment type="subcellular location">
    <subcellularLocation>
        <location evidence="1">Cell membrane</location>
        <topology evidence="1">Multi-pass membrane protein</topology>
    </subcellularLocation>
</comment>
<evidence type="ECO:0000256" key="1">
    <source>
        <dbReference type="ARBA" id="ARBA00004651"/>
    </source>
</evidence>
<dbReference type="Gene3D" id="3.30.450.20">
    <property type="entry name" value="PAS domain"/>
    <property type="match status" value="1"/>
</dbReference>
<dbReference type="Proteomes" id="UP000250163">
    <property type="component" value="Chromosome MORIYA"/>
</dbReference>
<evidence type="ECO:0000313" key="9">
    <source>
        <dbReference type="Proteomes" id="UP000250163"/>
    </source>
</evidence>
<sequence>MRITIKKALISGIILLQFVTLTTLLLSSYISNQRSFNAHAQKLMIDYADNIIDNSKRFLDTAKATTLLTSELLRSDVLSINRPDDLSLYFFQQLKQSPHISGIYFANTNGTFVHVQREQGFKEPLFSRKLITFDTNSALNSSHLYTHDNNFTQLSVKTITNESYDPRDRIWFNKALDNDALSWTDPYIFFSSRKPGITSSMPVYNKDKQLIGVIGVDVSLATISSFFDNLDLGEHSTAFVTNRLGEIIAYPDQKIIQDTANESLRFPRINEINNPIALTAWQALQEKTQLFSTGGTATAVTFEFDNNTYHGLFKEFTHHKWPWIIAIYMPEKFFLSDLIDNQKLNILFGLVISIIACLTSFFFINHITDSLRKIKIIAENIRCGQFIKTDIAESTFVELQQTQYAFNNMIDSLIASRKENEQLHLMLEKTNAETITRLGLAAEYKNDSSPNHIRRVSRYCEVIGLNMGMSKDKAKELRAAAKLHDIGKIGIPEQILSKPAALTMQELVMMKTAPVIGAKILQDAESATLKLAHDIALTLHEHWDGNGYPNQLQYHDIPLSARIVAVVDTFDTMIHPRCYKKAIPIEIAINKIQALSGSKFDPSVIAAFDSCLMDILNIYKQLSPSVDIHQRPRRCQ</sequence>
<dbReference type="AlphaFoldDB" id="A0A330LMS5"/>
<keyword evidence="4 6" id="KW-1133">Transmembrane helix</keyword>
<feature type="transmembrane region" description="Helical" evidence="6">
    <location>
        <begin position="344"/>
        <end position="364"/>
    </location>
</feature>
<dbReference type="OrthoDB" id="9802066at2"/>
<proteinExistence type="predicted"/>
<dbReference type="Pfam" id="PF13487">
    <property type="entry name" value="HD_5"/>
    <property type="match status" value="1"/>
</dbReference>
<dbReference type="RefSeq" id="WP_112713809.1">
    <property type="nucleotide sequence ID" value="NZ_LS483250.1"/>
</dbReference>
<dbReference type="KEGG" id="mya:MORIYA_1461"/>
<dbReference type="InterPro" id="IPR052020">
    <property type="entry name" value="Cyclic_di-GMP/3'3'-cGAMP_PDE"/>
</dbReference>
<evidence type="ECO:0000256" key="5">
    <source>
        <dbReference type="ARBA" id="ARBA00023136"/>
    </source>
</evidence>
<dbReference type="InterPro" id="IPR033479">
    <property type="entry name" value="dCache_1"/>
</dbReference>
<keyword evidence="5 6" id="KW-0472">Membrane</keyword>
<evidence type="ECO:0000313" key="8">
    <source>
        <dbReference type="EMBL" id="SQD77939.1"/>
    </source>
</evidence>
<dbReference type="CDD" id="cd12913">
    <property type="entry name" value="PDC1_MCP_like"/>
    <property type="match status" value="1"/>
</dbReference>
<evidence type="ECO:0000256" key="4">
    <source>
        <dbReference type="ARBA" id="ARBA00022989"/>
    </source>
</evidence>
<dbReference type="Pfam" id="PF02743">
    <property type="entry name" value="dCache_1"/>
    <property type="match status" value="1"/>
</dbReference>
<dbReference type="CDD" id="cd00077">
    <property type="entry name" value="HDc"/>
    <property type="match status" value="1"/>
</dbReference>
<dbReference type="InterPro" id="IPR029151">
    <property type="entry name" value="Sensor-like_sf"/>
</dbReference>
<dbReference type="EMBL" id="LS483250">
    <property type="protein sequence ID" value="SQD77939.1"/>
    <property type="molecule type" value="Genomic_DNA"/>
</dbReference>
<dbReference type="InterPro" id="IPR003607">
    <property type="entry name" value="HD/PDEase_dom"/>
</dbReference>
<keyword evidence="3 6" id="KW-0812">Transmembrane</keyword>
<dbReference type="Gene3D" id="6.10.340.10">
    <property type="match status" value="1"/>
</dbReference>
<dbReference type="SMART" id="SM00471">
    <property type="entry name" value="HDc"/>
    <property type="match status" value="1"/>
</dbReference>
<gene>
    <name evidence="8" type="ORF">MORIYA_1461</name>
</gene>
<name>A0A330LMS5_9GAMM</name>
<dbReference type="PROSITE" id="PS51832">
    <property type="entry name" value="HD_GYP"/>
    <property type="match status" value="1"/>
</dbReference>
<evidence type="ECO:0000256" key="2">
    <source>
        <dbReference type="ARBA" id="ARBA00022475"/>
    </source>
</evidence>
<dbReference type="Gene3D" id="1.10.3210.10">
    <property type="entry name" value="Hypothetical protein af1432"/>
    <property type="match status" value="1"/>
</dbReference>
<dbReference type="GO" id="GO:0005886">
    <property type="term" value="C:plasma membrane"/>
    <property type="evidence" value="ECO:0007669"/>
    <property type="project" value="UniProtKB-SubCell"/>
</dbReference>
<dbReference type="PANTHER" id="PTHR45228">
    <property type="entry name" value="CYCLIC DI-GMP PHOSPHODIESTERASE TM_0186-RELATED"/>
    <property type="match status" value="1"/>
</dbReference>
<organism evidence="8 9">
    <name type="scientific">Moritella yayanosii</name>
    <dbReference type="NCBI Taxonomy" id="69539"/>
    <lineage>
        <taxon>Bacteria</taxon>
        <taxon>Pseudomonadati</taxon>
        <taxon>Pseudomonadota</taxon>
        <taxon>Gammaproteobacteria</taxon>
        <taxon>Alteromonadales</taxon>
        <taxon>Moritellaceae</taxon>
        <taxon>Moritella</taxon>
    </lineage>
</organism>
<reference evidence="9" key="1">
    <citation type="submission" date="2018-05" db="EMBL/GenBank/DDBJ databases">
        <authorList>
            <person name="Cea G.-C."/>
            <person name="William W."/>
        </authorList>
    </citation>
    <scope>NUCLEOTIDE SEQUENCE [LARGE SCALE GENOMIC DNA]</scope>
    <source>
        <strain evidence="9">DB21MT 5</strain>
    </source>
</reference>
<dbReference type="SUPFAM" id="SSF109604">
    <property type="entry name" value="HD-domain/PDEase-like"/>
    <property type="match status" value="1"/>
</dbReference>
<keyword evidence="2" id="KW-1003">Cell membrane</keyword>
<protein>
    <submittedName>
        <fullName evidence="8">Response regulator</fullName>
    </submittedName>
</protein>
<evidence type="ECO:0000256" key="3">
    <source>
        <dbReference type="ARBA" id="ARBA00022692"/>
    </source>
</evidence>
<evidence type="ECO:0000256" key="6">
    <source>
        <dbReference type="SAM" id="Phobius"/>
    </source>
</evidence>
<dbReference type="InterPro" id="IPR037522">
    <property type="entry name" value="HD_GYP_dom"/>
</dbReference>
<keyword evidence="9" id="KW-1185">Reference proteome</keyword>
<dbReference type="GO" id="GO:0008081">
    <property type="term" value="F:phosphoric diester hydrolase activity"/>
    <property type="evidence" value="ECO:0007669"/>
    <property type="project" value="UniProtKB-ARBA"/>
</dbReference>
<dbReference type="SUPFAM" id="SSF103190">
    <property type="entry name" value="Sensory domain-like"/>
    <property type="match status" value="1"/>
</dbReference>
<evidence type="ECO:0000259" key="7">
    <source>
        <dbReference type="PROSITE" id="PS51832"/>
    </source>
</evidence>
<accession>A0A330LMS5</accession>